<keyword evidence="4" id="KW-0808">Transferase</keyword>
<keyword evidence="7" id="KW-0862">Zinc</keyword>
<dbReference type="PANTHER" id="PTHR30616">
    <property type="entry name" value="UNCHARACTERIZED PROTEIN YFIH"/>
    <property type="match status" value="1"/>
</dbReference>
<dbReference type="SUPFAM" id="SSF64438">
    <property type="entry name" value="CNF1/YfiH-like putative cysteine hydrolases"/>
    <property type="match status" value="1"/>
</dbReference>
<dbReference type="InterPro" id="IPR003730">
    <property type="entry name" value="Cu_polyphenol_OxRdtase"/>
</dbReference>
<dbReference type="InterPro" id="IPR038371">
    <property type="entry name" value="Cu_polyphenol_OxRdtase_sf"/>
</dbReference>
<evidence type="ECO:0000256" key="8">
    <source>
        <dbReference type="ARBA" id="ARBA00047989"/>
    </source>
</evidence>
<dbReference type="Proteomes" id="UP000287171">
    <property type="component" value="Unassembled WGS sequence"/>
</dbReference>
<dbReference type="PANTHER" id="PTHR30616:SF2">
    <property type="entry name" value="PURINE NUCLEOSIDE PHOSPHORYLASE LACC1"/>
    <property type="match status" value="1"/>
</dbReference>
<evidence type="ECO:0000256" key="7">
    <source>
        <dbReference type="ARBA" id="ARBA00022833"/>
    </source>
</evidence>
<evidence type="ECO:0000313" key="13">
    <source>
        <dbReference type="Proteomes" id="UP000287171"/>
    </source>
</evidence>
<dbReference type="GO" id="GO:0005507">
    <property type="term" value="F:copper ion binding"/>
    <property type="evidence" value="ECO:0007669"/>
    <property type="project" value="TreeGrafter"/>
</dbReference>
<evidence type="ECO:0000256" key="1">
    <source>
        <dbReference type="ARBA" id="ARBA00000553"/>
    </source>
</evidence>
<protein>
    <recommendedName>
        <fullName evidence="11">Purine nucleoside phosphorylase</fullName>
    </recommendedName>
</protein>
<evidence type="ECO:0000256" key="4">
    <source>
        <dbReference type="ARBA" id="ARBA00022679"/>
    </source>
</evidence>
<keyword evidence="6" id="KW-0378">Hydrolase</keyword>
<comment type="caution">
    <text evidence="12">The sequence shown here is derived from an EMBL/GenBank/DDBJ whole genome shotgun (WGS) entry which is preliminary data.</text>
</comment>
<evidence type="ECO:0000256" key="3">
    <source>
        <dbReference type="ARBA" id="ARBA00007353"/>
    </source>
</evidence>
<accession>A0A402BL69</accession>
<gene>
    <name evidence="12" type="ORF">KDA_75530</name>
</gene>
<dbReference type="OrthoDB" id="4279at2"/>
<comment type="similarity">
    <text evidence="3 11">Belongs to the purine nucleoside phosphorylase YfiH/LACC1 family.</text>
</comment>
<sequence length="287" mass="31267">MQQPLLQEQNNLHLDTPMLLNWHDQLPLLSYHLFQSHEHVVNVISTRLGGVSESPYDTLNLALSTPDNPQSVLENRRRLCRAAGVALEDITIGQLVQGLNIAVVTEEIRGRGALDRAAALQGTDGLLTNLRNAPLAVLVADCTVVSYYDPKHEVIALAHAGWRGTAGLIASSMVTKMHEVYGSNPEDILIGIGPNMAKDNFQVRGDVLQAFQASFGDQTDTFFAPQSDGSFLLDLNAALIAQLLASGIQEEHMEIAGIDTYARTDVFYSHRAEKGKAGRFCGLIALR</sequence>
<organism evidence="12 13">
    <name type="scientific">Dictyobacter alpinus</name>
    <dbReference type="NCBI Taxonomy" id="2014873"/>
    <lineage>
        <taxon>Bacteria</taxon>
        <taxon>Bacillati</taxon>
        <taxon>Chloroflexota</taxon>
        <taxon>Ktedonobacteria</taxon>
        <taxon>Ktedonobacterales</taxon>
        <taxon>Dictyobacteraceae</taxon>
        <taxon>Dictyobacter</taxon>
    </lineage>
</organism>
<evidence type="ECO:0000256" key="11">
    <source>
        <dbReference type="RuleBase" id="RU361274"/>
    </source>
</evidence>
<dbReference type="RefSeq" id="WP_126632076.1">
    <property type="nucleotide sequence ID" value="NZ_BIFT01000003.1"/>
</dbReference>
<evidence type="ECO:0000313" key="12">
    <source>
        <dbReference type="EMBL" id="GCE32069.1"/>
    </source>
</evidence>
<comment type="function">
    <text evidence="2">Purine nucleoside enzyme that catalyzes the phosphorolysis of adenosine and inosine nucleosides, yielding D-ribose 1-phosphate and the respective free bases, adenine and hypoxanthine. Also catalyzes the phosphorolysis of S-methyl-5'-thioadenosine into adenine and S-methyl-5-thio-alpha-D-ribose 1-phosphate. Also has adenosine deaminase activity.</text>
</comment>
<reference evidence="13" key="1">
    <citation type="submission" date="2018-12" db="EMBL/GenBank/DDBJ databases">
        <title>Tengunoibacter tsumagoiensis gen. nov., sp. nov., Dictyobacter kobayashii sp. nov., D. alpinus sp. nov., and D. joshuensis sp. nov. and description of Dictyobacteraceae fam. nov. within the order Ktedonobacterales isolated from Tengu-no-mugimeshi.</title>
        <authorList>
            <person name="Wang C.M."/>
            <person name="Zheng Y."/>
            <person name="Sakai Y."/>
            <person name="Toyoda A."/>
            <person name="Minakuchi Y."/>
            <person name="Abe K."/>
            <person name="Yokota A."/>
            <person name="Yabe S."/>
        </authorList>
    </citation>
    <scope>NUCLEOTIDE SEQUENCE [LARGE SCALE GENOMIC DNA]</scope>
    <source>
        <strain evidence="13">Uno16</strain>
    </source>
</reference>
<comment type="catalytic activity">
    <reaction evidence="1">
        <text>inosine + phosphate = alpha-D-ribose 1-phosphate + hypoxanthine</text>
        <dbReference type="Rhea" id="RHEA:27646"/>
        <dbReference type="ChEBI" id="CHEBI:17368"/>
        <dbReference type="ChEBI" id="CHEBI:17596"/>
        <dbReference type="ChEBI" id="CHEBI:43474"/>
        <dbReference type="ChEBI" id="CHEBI:57720"/>
        <dbReference type="EC" id="2.4.2.1"/>
    </reaction>
    <physiologicalReaction direction="left-to-right" evidence="1">
        <dbReference type="Rhea" id="RHEA:27647"/>
    </physiologicalReaction>
</comment>
<dbReference type="GO" id="GO:0017061">
    <property type="term" value="F:S-methyl-5-thioadenosine phosphorylase activity"/>
    <property type="evidence" value="ECO:0007669"/>
    <property type="project" value="UniProtKB-EC"/>
</dbReference>
<comment type="catalytic activity">
    <reaction evidence="9">
        <text>adenosine + phosphate = alpha-D-ribose 1-phosphate + adenine</text>
        <dbReference type="Rhea" id="RHEA:27642"/>
        <dbReference type="ChEBI" id="CHEBI:16335"/>
        <dbReference type="ChEBI" id="CHEBI:16708"/>
        <dbReference type="ChEBI" id="CHEBI:43474"/>
        <dbReference type="ChEBI" id="CHEBI:57720"/>
        <dbReference type="EC" id="2.4.2.1"/>
    </reaction>
    <physiologicalReaction direction="left-to-right" evidence="9">
        <dbReference type="Rhea" id="RHEA:27643"/>
    </physiologicalReaction>
</comment>
<dbReference type="EMBL" id="BIFT01000003">
    <property type="protein sequence ID" value="GCE32069.1"/>
    <property type="molecule type" value="Genomic_DNA"/>
</dbReference>
<evidence type="ECO:0000256" key="2">
    <source>
        <dbReference type="ARBA" id="ARBA00003215"/>
    </source>
</evidence>
<dbReference type="NCBIfam" id="TIGR00726">
    <property type="entry name" value="peptidoglycan editing factor PgeF"/>
    <property type="match status" value="1"/>
</dbReference>
<keyword evidence="13" id="KW-1185">Reference proteome</keyword>
<evidence type="ECO:0000256" key="10">
    <source>
        <dbReference type="ARBA" id="ARBA00049893"/>
    </source>
</evidence>
<name>A0A402BL69_9CHLR</name>
<evidence type="ECO:0000256" key="5">
    <source>
        <dbReference type="ARBA" id="ARBA00022723"/>
    </source>
</evidence>
<evidence type="ECO:0000256" key="6">
    <source>
        <dbReference type="ARBA" id="ARBA00022801"/>
    </source>
</evidence>
<dbReference type="Pfam" id="PF02578">
    <property type="entry name" value="Cu-oxidase_4"/>
    <property type="match status" value="1"/>
</dbReference>
<proteinExistence type="inferred from homology"/>
<comment type="catalytic activity">
    <reaction evidence="10">
        <text>S-methyl-5'-thioadenosine + phosphate = 5-(methylsulfanyl)-alpha-D-ribose 1-phosphate + adenine</text>
        <dbReference type="Rhea" id="RHEA:11852"/>
        <dbReference type="ChEBI" id="CHEBI:16708"/>
        <dbReference type="ChEBI" id="CHEBI:17509"/>
        <dbReference type="ChEBI" id="CHEBI:43474"/>
        <dbReference type="ChEBI" id="CHEBI:58533"/>
        <dbReference type="EC" id="2.4.2.28"/>
    </reaction>
    <physiologicalReaction direction="left-to-right" evidence="10">
        <dbReference type="Rhea" id="RHEA:11853"/>
    </physiologicalReaction>
</comment>
<dbReference type="GO" id="GO:0016787">
    <property type="term" value="F:hydrolase activity"/>
    <property type="evidence" value="ECO:0007669"/>
    <property type="project" value="UniProtKB-KW"/>
</dbReference>
<dbReference type="InterPro" id="IPR011324">
    <property type="entry name" value="Cytotoxic_necrot_fac-like_cat"/>
</dbReference>
<evidence type="ECO:0000256" key="9">
    <source>
        <dbReference type="ARBA" id="ARBA00048968"/>
    </source>
</evidence>
<dbReference type="AlphaFoldDB" id="A0A402BL69"/>
<dbReference type="Gene3D" id="3.60.140.10">
    <property type="entry name" value="CNF1/YfiH-like putative cysteine hydrolases"/>
    <property type="match status" value="1"/>
</dbReference>
<comment type="catalytic activity">
    <reaction evidence="8">
        <text>adenosine + H2O + H(+) = inosine + NH4(+)</text>
        <dbReference type="Rhea" id="RHEA:24408"/>
        <dbReference type="ChEBI" id="CHEBI:15377"/>
        <dbReference type="ChEBI" id="CHEBI:15378"/>
        <dbReference type="ChEBI" id="CHEBI:16335"/>
        <dbReference type="ChEBI" id="CHEBI:17596"/>
        <dbReference type="ChEBI" id="CHEBI:28938"/>
        <dbReference type="EC" id="3.5.4.4"/>
    </reaction>
    <physiologicalReaction direction="left-to-right" evidence="8">
        <dbReference type="Rhea" id="RHEA:24409"/>
    </physiologicalReaction>
</comment>
<keyword evidence="5" id="KW-0479">Metal-binding</keyword>
<dbReference type="CDD" id="cd16833">
    <property type="entry name" value="YfiH"/>
    <property type="match status" value="1"/>
</dbReference>